<dbReference type="InterPro" id="IPR043129">
    <property type="entry name" value="ATPase_NBD"/>
</dbReference>
<dbReference type="PANTHER" id="PTHR40278:SF1">
    <property type="entry name" value="DNA UTILIZATION PROTEIN HOFN"/>
    <property type="match status" value="1"/>
</dbReference>
<protein>
    <submittedName>
        <fullName evidence="3">General secretion pathway protein L</fullName>
    </submittedName>
</protein>
<dbReference type="Gene3D" id="3.30.1490.300">
    <property type="match status" value="1"/>
</dbReference>
<accession>A0A8S0X9E2</accession>
<evidence type="ECO:0000313" key="3">
    <source>
        <dbReference type="EMBL" id="CAA9892166.1"/>
    </source>
</evidence>
<dbReference type="InterPro" id="IPR007813">
    <property type="entry name" value="PilN"/>
</dbReference>
<gene>
    <name evidence="3" type="ORF">METHB2_60058</name>
</gene>
<dbReference type="PANTHER" id="PTHR40278">
    <property type="entry name" value="DNA UTILIZATION PROTEIN HOFN"/>
    <property type="match status" value="1"/>
</dbReference>
<organism evidence="3 4">
    <name type="scientific">Candidatus Methylobacter favarea</name>
    <dbReference type="NCBI Taxonomy" id="2707345"/>
    <lineage>
        <taxon>Bacteria</taxon>
        <taxon>Pseudomonadati</taxon>
        <taxon>Pseudomonadota</taxon>
        <taxon>Gammaproteobacteria</taxon>
        <taxon>Methylococcales</taxon>
        <taxon>Methylococcaceae</taxon>
        <taxon>Methylobacter</taxon>
    </lineage>
</organism>
<feature type="coiled-coil region" evidence="1">
    <location>
        <begin position="241"/>
        <end position="278"/>
    </location>
</feature>
<feature type="transmembrane region" description="Helical" evidence="2">
    <location>
        <begin position="213"/>
        <end position="236"/>
    </location>
</feature>
<evidence type="ECO:0000313" key="4">
    <source>
        <dbReference type="Proteomes" id="UP000494216"/>
    </source>
</evidence>
<proteinExistence type="predicted"/>
<keyword evidence="2" id="KW-1133">Transmembrane helix</keyword>
<keyword evidence="4" id="KW-1185">Reference proteome</keyword>
<evidence type="ECO:0000256" key="2">
    <source>
        <dbReference type="SAM" id="Phobius"/>
    </source>
</evidence>
<name>A0A8S0X9E2_9GAMM</name>
<dbReference type="Gene3D" id="3.30.420.40">
    <property type="match status" value="1"/>
</dbReference>
<dbReference type="EMBL" id="CADCXN010000091">
    <property type="protein sequence ID" value="CAA9892166.1"/>
    <property type="molecule type" value="Genomic_DNA"/>
</dbReference>
<sequence length="370" mass="41744">MLNLNSTIDLEFKKFFRWWKRELAFLVPEKIKQLVNDRHGFIIMRPQNNHLELVYLLDGQIEDLGKLDRNEAGIAQYKALLATDERLPKANLIIRLSGQDAIQKELALPAVAKENLQQVVAYEIDRYTPFKAEDVYFAVKPLEVISESGQIRVMLVLTTRQMLNALYEDLKAMEIAPLFVDYEGSANDLAQNDEYYTLLPEWLRQKTAKTPRLIHSALAGAVFLMLAAAIGMPTWFEYRAVNELQAKINTVEKEAKNVKALQLEIDAMIDETRKLINEKNAAPPVVVMLNTLSALIKDDTWLSYAQYSDGHLQMQGESPAASALIAVLEASELFANARFVSPVTQDKSTGLERFQITVDITAKRGAGDNT</sequence>
<dbReference type="Pfam" id="PF05137">
    <property type="entry name" value="PilN"/>
    <property type="match status" value="1"/>
</dbReference>
<dbReference type="InterPro" id="IPR052534">
    <property type="entry name" value="Extracell_DNA_Util/SecSys_Comp"/>
</dbReference>
<reference evidence="3 4" key="1">
    <citation type="submission" date="2020-02" db="EMBL/GenBank/DDBJ databases">
        <authorList>
            <person name="Hogendoorn C."/>
        </authorList>
    </citation>
    <scope>NUCLEOTIDE SEQUENCE [LARGE SCALE GENOMIC DNA]</scope>
    <source>
        <strain evidence="3">METHB21</strain>
    </source>
</reference>
<comment type="caution">
    <text evidence="3">The sequence shown here is derived from an EMBL/GenBank/DDBJ whole genome shotgun (WGS) entry which is preliminary data.</text>
</comment>
<keyword evidence="2" id="KW-0472">Membrane</keyword>
<keyword evidence="2" id="KW-0812">Transmembrane</keyword>
<keyword evidence="1" id="KW-0175">Coiled coil</keyword>
<dbReference type="RefSeq" id="WP_174626954.1">
    <property type="nucleotide sequence ID" value="NZ_CADCXN010000091.1"/>
</dbReference>
<dbReference type="AlphaFoldDB" id="A0A8S0X9E2"/>
<dbReference type="SUPFAM" id="SSF53067">
    <property type="entry name" value="Actin-like ATPase domain"/>
    <property type="match status" value="1"/>
</dbReference>
<dbReference type="Proteomes" id="UP000494216">
    <property type="component" value="Unassembled WGS sequence"/>
</dbReference>
<evidence type="ECO:0000256" key="1">
    <source>
        <dbReference type="SAM" id="Coils"/>
    </source>
</evidence>